<dbReference type="Proteomes" id="UP000092328">
    <property type="component" value="Chromosome"/>
</dbReference>
<reference evidence="2" key="2">
    <citation type="journal article" date="2017" name="Genome Announc.">
        <title>Correction for Mirajkar et al., Complete Genome Sequence of Brachyspira hyodysenteriae Type Strain B78 (ATCC 27164).</title>
        <authorList>
            <person name="Mirajkar N.S."/>
            <person name="Johnson T.J."/>
            <person name="Gebhart C.J."/>
        </authorList>
    </citation>
    <scope>NUCLEOTIDE SEQUENCE [LARGE SCALE GENOMIC DNA]</scope>
    <source>
        <strain evidence="2">B78</strain>
    </source>
</reference>
<reference evidence="2" key="1">
    <citation type="journal article" date="2016" name="Genome Announc.">
        <title>Complete Genome Sequence of Brachyspira hyodysenteriae Type Strain B78 (ATCC 27164).</title>
        <authorList>
            <person name="Mirajkar N.S."/>
            <person name="Johnson T.J."/>
            <person name="Gebhart C.J."/>
        </authorList>
    </citation>
    <scope>NUCLEOTIDE SEQUENCE [LARGE SCALE GENOMIC DNA]</scope>
    <source>
        <strain evidence="2">B78</strain>
    </source>
</reference>
<accession>A0A3B6VZY4</accession>
<keyword evidence="2" id="KW-1185">Reference proteome</keyword>
<evidence type="ECO:0000313" key="1">
    <source>
        <dbReference type="EMBL" id="ANN64409.1"/>
    </source>
</evidence>
<evidence type="ECO:0000313" key="2">
    <source>
        <dbReference type="Proteomes" id="UP000092328"/>
    </source>
</evidence>
<name>A0A3B6VZY4_BRAHO</name>
<dbReference type="KEGG" id="bhd:BHYOB78_11165"/>
<sequence>MEKKYICYIYNLILGNDKIFLFGFVIKCDNFCFLDKLPVFNDSEIEISFSILDKNEYNEFINKYINDNIFSFDLLKQNGNDMDIKYISEAKLNKSKNLYSFISLHKFKKLFINDYDFGNIDMSNIVEKLKKYAAPFFYNDSIPIGTFYIMENNILFYNTPIKINIDIYSSEVHLSFDDSVLGNIARLIIYSYDEIIFDSIINIVNIDYLKNITVSMLPTGYSLEIFDETGESIYYENYHLLLEIDLKMHIMQNILSITDILSKKNKDLRNISLKDNTIHSKISYIDKINNTELKDYIIYNQYIKDKFINDRCDYTKFNASESYWFEKINSTECVNKMIELVKESDEAIFIDPYFDAFDDLNNKDNNMNSTQNMMVLINRLVGNITIITTSKNSDYLSSQLSNIYKLFELTNTNVILKTINNVKMHDRYLLLKRGNNVLLYSLTNSINSVMVEYPLGVLYIDILKNDKLREYIYNILNNSIEFFNMKDVIKNNKNKYKNKYIKYLVDDIENNSIDYVLKNNINGFIEKYNKLKNDDEIIAFLALSDTLSHINQNNYTILADIFNKDIELISDKTELLIKMEKYLFNNHYEKSGLTLTYSNSLLDIIKKDELSIENYIEISNALDYSGREIFGIYVWTIFIKNIYKIDPDSIVNYIKKSSLNGGELQILALDIIINKYFYLNENSNVNTNIMKMIFMYKVIDSIYKVNCVDINLIENKIDILKKLNIPNSIIFSAFIYSYIFFENGRTELNAIIDDFIKLNIFKNIINKSNISDIVKVLKNHNIVDFYILNKIINSDLIENNDVDTKIKLLNMYFEHNTNIWNTIFNDWNYIYHINILLYSLYDSKAVFKVLNNLLKINNISSIDDELLCVPIFDKIYNQYFYKNNLKNVCIILYLFTEIIEDSKYFIDKVITIYLNIHSGFIYVSELIEFIMLKGVFNCYYCDEINNINNNGFKQFLEELQKDNNLKVIYDIFNDYSNYSYDSLKLLFGCTDCIYKKSNMGYFLIDIIIEIIHSIFKNQIEDENKLKIEFDKLTDIINNILNDM</sequence>
<dbReference type="AlphaFoldDB" id="A0A3B6VZY4"/>
<gene>
    <name evidence="1" type="ORF">BHYOB78_11165</name>
</gene>
<organism evidence="1 2">
    <name type="scientific">Brachyspira hyodysenteriae ATCC 27164</name>
    <dbReference type="NCBI Taxonomy" id="1266923"/>
    <lineage>
        <taxon>Bacteria</taxon>
        <taxon>Pseudomonadati</taxon>
        <taxon>Spirochaetota</taxon>
        <taxon>Spirochaetia</taxon>
        <taxon>Brachyspirales</taxon>
        <taxon>Brachyspiraceae</taxon>
        <taxon>Brachyspira</taxon>
    </lineage>
</organism>
<dbReference type="EMBL" id="CP015910">
    <property type="protein sequence ID" value="ANN64409.1"/>
    <property type="molecule type" value="Genomic_DNA"/>
</dbReference>
<dbReference type="NCBIfam" id="NF040699">
    <property type="entry name" value="VPA1262_fam"/>
    <property type="match status" value="1"/>
</dbReference>
<dbReference type="OrthoDB" id="10005822at2"/>
<proteinExistence type="predicted"/>
<protein>
    <submittedName>
        <fullName evidence="1">Uncharacterized protein</fullName>
    </submittedName>
</protein>
<dbReference type="RefSeq" id="WP_020063928.1">
    <property type="nucleotide sequence ID" value="NZ_CP015910.2"/>
</dbReference>